<keyword evidence="2" id="KW-1185">Reference proteome</keyword>
<dbReference type="InterPro" id="IPR025346">
    <property type="entry name" value="DUF4250"/>
</dbReference>
<name>A0A6N7UZ55_9FIRM</name>
<dbReference type="RefSeq" id="WP_154475399.1">
    <property type="nucleotide sequence ID" value="NZ_JAQYBV010000047.1"/>
</dbReference>
<comment type="caution">
    <text evidence="1">The sequence shown here is derived from an EMBL/GenBank/DDBJ whole genome shotgun (WGS) entry which is preliminary data.</text>
</comment>
<dbReference type="EMBL" id="VULY01000018">
    <property type="protein sequence ID" value="MSR92856.1"/>
    <property type="molecule type" value="Genomic_DNA"/>
</dbReference>
<accession>A0A6N7UZ55</accession>
<evidence type="ECO:0000313" key="1">
    <source>
        <dbReference type="EMBL" id="MSR92856.1"/>
    </source>
</evidence>
<gene>
    <name evidence="1" type="ORF">FYJ34_00850</name>
</gene>
<dbReference type="Pfam" id="PF14056">
    <property type="entry name" value="DUF4250"/>
    <property type="match status" value="1"/>
</dbReference>
<evidence type="ECO:0000313" key="2">
    <source>
        <dbReference type="Proteomes" id="UP000434409"/>
    </source>
</evidence>
<proteinExistence type="predicted"/>
<reference evidence="1 2" key="1">
    <citation type="submission" date="2019-08" db="EMBL/GenBank/DDBJ databases">
        <title>In-depth cultivation of the pig gut microbiome towards novel bacterial diversity and tailored functional studies.</title>
        <authorList>
            <person name="Wylensek D."/>
            <person name="Hitch T.C.A."/>
            <person name="Clavel T."/>
        </authorList>
    </citation>
    <scope>NUCLEOTIDE SEQUENCE [LARGE SCALE GENOMIC DNA]</scope>
    <source>
        <strain evidence="1 2">68-1-5</strain>
    </source>
</reference>
<dbReference type="Proteomes" id="UP000434409">
    <property type="component" value="Unassembled WGS sequence"/>
</dbReference>
<dbReference type="AlphaFoldDB" id="A0A6N7UZ55"/>
<organism evidence="1 2">
    <name type="scientific">Suipraeoptans intestinalis</name>
    <dbReference type="NCBI Taxonomy" id="2606628"/>
    <lineage>
        <taxon>Bacteria</taxon>
        <taxon>Bacillati</taxon>
        <taxon>Bacillota</taxon>
        <taxon>Clostridia</taxon>
        <taxon>Lachnospirales</taxon>
        <taxon>Lachnospiraceae</taxon>
        <taxon>Suipraeoptans</taxon>
    </lineage>
</organism>
<sequence>MKELPKDPHMLVSVINTKIRDQYHDLDAFCEEMGVERKELSDYLKVYEYEYDESTGRFY</sequence>
<protein>
    <submittedName>
        <fullName evidence="1">DUF4250 domain-containing protein</fullName>
    </submittedName>
</protein>